<keyword evidence="2" id="KW-1185">Reference proteome</keyword>
<name>A0A2N5VZ92_9BASI</name>
<dbReference type="STRING" id="200324.A0A2N5VZ92"/>
<gene>
    <name evidence="1" type="ORF">PCANC_02318</name>
</gene>
<organism evidence="1 2">
    <name type="scientific">Puccinia coronata f. sp. avenae</name>
    <dbReference type="NCBI Taxonomy" id="200324"/>
    <lineage>
        <taxon>Eukaryota</taxon>
        <taxon>Fungi</taxon>
        <taxon>Dikarya</taxon>
        <taxon>Basidiomycota</taxon>
        <taxon>Pucciniomycotina</taxon>
        <taxon>Pucciniomycetes</taxon>
        <taxon>Pucciniales</taxon>
        <taxon>Pucciniaceae</taxon>
        <taxon>Puccinia</taxon>
    </lineage>
</organism>
<sequence length="133" mass="14606">MLGNQSLSQFLLDLRDKGTVEVMRQIKEVCGPRLDNGEAGLRKDAEEFLELLLLQATKRAGEGTGTRLSSEALPYFVVVLPIAVRSGKLLQLFAMAHVDRNGLDAAKLASSYGFIINQLRMSVHETAHLVVAR</sequence>
<dbReference type="AlphaFoldDB" id="A0A2N5VZ92"/>
<dbReference type="Proteomes" id="UP000235388">
    <property type="component" value="Unassembled WGS sequence"/>
</dbReference>
<accession>A0A2N5VZ92</accession>
<evidence type="ECO:0000313" key="2">
    <source>
        <dbReference type="Proteomes" id="UP000235388"/>
    </source>
</evidence>
<reference evidence="1 2" key="1">
    <citation type="submission" date="2017-11" db="EMBL/GenBank/DDBJ databases">
        <title>De novo assembly and phasing of dikaryotic genomes from two isolates of Puccinia coronata f. sp. avenae, the causal agent of oat crown rust.</title>
        <authorList>
            <person name="Miller M.E."/>
            <person name="Zhang Y."/>
            <person name="Omidvar V."/>
            <person name="Sperschneider J."/>
            <person name="Schwessinger B."/>
            <person name="Raley C."/>
            <person name="Palmer J.M."/>
            <person name="Garnica D."/>
            <person name="Upadhyaya N."/>
            <person name="Rathjen J."/>
            <person name="Taylor J.M."/>
            <person name="Park R.F."/>
            <person name="Dodds P.N."/>
            <person name="Hirsch C.D."/>
            <person name="Kianian S.F."/>
            <person name="Figueroa M."/>
        </authorList>
    </citation>
    <scope>NUCLEOTIDE SEQUENCE [LARGE SCALE GENOMIC DNA]</scope>
    <source>
        <strain evidence="1">12NC29</strain>
    </source>
</reference>
<dbReference type="OrthoDB" id="10603852at2759"/>
<proteinExistence type="predicted"/>
<dbReference type="EMBL" id="PGCJ01000033">
    <property type="protein sequence ID" value="PLW55318.1"/>
    <property type="molecule type" value="Genomic_DNA"/>
</dbReference>
<protein>
    <submittedName>
        <fullName evidence="1">Uncharacterized protein</fullName>
    </submittedName>
</protein>
<evidence type="ECO:0000313" key="1">
    <source>
        <dbReference type="EMBL" id="PLW55318.1"/>
    </source>
</evidence>
<comment type="caution">
    <text evidence="1">The sequence shown here is derived from an EMBL/GenBank/DDBJ whole genome shotgun (WGS) entry which is preliminary data.</text>
</comment>